<reference evidence="5 6" key="1">
    <citation type="submission" date="2018-08" db="EMBL/GenBank/DDBJ databases">
        <title>Paenibacillus sp. M4BSY-1, whole genome shotgun sequence.</title>
        <authorList>
            <person name="Tuo L."/>
        </authorList>
    </citation>
    <scope>NUCLEOTIDE SEQUENCE [LARGE SCALE GENOMIC DNA]</scope>
    <source>
        <strain evidence="5 6">M4BSY-1</strain>
    </source>
</reference>
<dbReference type="InterPro" id="IPR001789">
    <property type="entry name" value="Sig_transdc_resp-reg_receiver"/>
</dbReference>
<protein>
    <submittedName>
        <fullName evidence="5">Response regulator</fullName>
    </submittedName>
</protein>
<keyword evidence="1 2" id="KW-0597">Phosphoprotein</keyword>
<organism evidence="5 6">
    <name type="scientific">Paenibacillus paeoniae</name>
    <dbReference type="NCBI Taxonomy" id="2292705"/>
    <lineage>
        <taxon>Bacteria</taxon>
        <taxon>Bacillati</taxon>
        <taxon>Bacillota</taxon>
        <taxon>Bacilli</taxon>
        <taxon>Bacillales</taxon>
        <taxon>Paenibacillaceae</taxon>
        <taxon>Paenibacillus</taxon>
    </lineage>
</organism>
<dbReference type="AlphaFoldDB" id="A0A371PLK8"/>
<keyword evidence="6" id="KW-1185">Reference proteome</keyword>
<dbReference type="InterPro" id="IPR050595">
    <property type="entry name" value="Bact_response_regulator"/>
</dbReference>
<dbReference type="PANTHER" id="PTHR44591">
    <property type="entry name" value="STRESS RESPONSE REGULATOR PROTEIN 1"/>
    <property type="match status" value="1"/>
</dbReference>
<evidence type="ECO:0000313" key="5">
    <source>
        <dbReference type="EMBL" id="REK77092.1"/>
    </source>
</evidence>
<feature type="region of interest" description="Disordered" evidence="3">
    <location>
        <begin position="31"/>
        <end position="65"/>
    </location>
</feature>
<dbReference type="Pfam" id="PF00072">
    <property type="entry name" value="Response_reg"/>
    <property type="match status" value="1"/>
</dbReference>
<name>A0A371PLK8_9BACL</name>
<accession>A0A371PLK8</accession>
<feature type="compositionally biased region" description="Polar residues" evidence="3">
    <location>
        <begin position="44"/>
        <end position="53"/>
    </location>
</feature>
<dbReference type="OrthoDB" id="9808843at2"/>
<evidence type="ECO:0000256" key="1">
    <source>
        <dbReference type="ARBA" id="ARBA00022553"/>
    </source>
</evidence>
<dbReference type="PROSITE" id="PS50110">
    <property type="entry name" value="RESPONSE_REGULATORY"/>
    <property type="match status" value="1"/>
</dbReference>
<feature type="modified residue" description="4-aspartylphosphate" evidence="2">
    <location>
        <position position="122"/>
    </location>
</feature>
<gene>
    <name evidence="5" type="ORF">DX130_08825</name>
</gene>
<evidence type="ECO:0000313" key="6">
    <source>
        <dbReference type="Proteomes" id="UP000261905"/>
    </source>
</evidence>
<dbReference type="RefSeq" id="WP_116044466.1">
    <property type="nucleotide sequence ID" value="NZ_QUBQ01000001.1"/>
</dbReference>
<proteinExistence type="predicted"/>
<evidence type="ECO:0000259" key="4">
    <source>
        <dbReference type="PROSITE" id="PS50110"/>
    </source>
</evidence>
<dbReference type="CDD" id="cd00156">
    <property type="entry name" value="REC"/>
    <property type="match status" value="1"/>
</dbReference>
<feature type="domain" description="Response regulatory" evidence="4">
    <location>
        <begin position="73"/>
        <end position="187"/>
    </location>
</feature>
<dbReference type="InterPro" id="IPR011006">
    <property type="entry name" value="CheY-like_superfamily"/>
</dbReference>
<sequence>MIVTYWLAAAIALLVLAGAFIRAKRDARGSSREVENGSAAHSEPSAQQTSSSGRMAPLFDGQPESVSMRGQPLVLIVDDGNALRGLMAEMLQEEGYQVLQASSGSEAIAKWLSEKPDCVLLDIRLPDRSGIDVLREIRATNNLTPVALMTAFADADMMTEASRLGFHCLLDKPFDLLHVKQAVRDMAGGVQHREIG</sequence>
<evidence type="ECO:0000256" key="3">
    <source>
        <dbReference type="SAM" id="MobiDB-lite"/>
    </source>
</evidence>
<dbReference type="EMBL" id="QUBQ01000001">
    <property type="protein sequence ID" value="REK77092.1"/>
    <property type="molecule type" value="Genomic_DNA"/>
</dbReference>
<comment type="caution">
    <text evidence="5">The sequence shown here is derived from an EMBL/GenBank/DDBJ whole genome shotgun (WGS) entry which is preliminary data.</text>
</comment>
<dbReference type="Gene3D" id="3.40.50.2300">
    <property type="match status" value="1"/>
</dbReference>
<evidence type="ECO:0000256" key="2">
    <source>
        <dbReference type="PROSITE-ProRule" id="PRU00169"/>
    </source>
</evidence>
<dbReference type="SUPFAM" id="SSF52172">
    <property type="entry name" value="CheY-like"/>
    <property type="match status" value="1"/>
</dbReference>
<dbReference type="Proteomes" id="UP000261905">
    <property type="component" value="Unassembled WGS sequence"/>
</dbReference>
<dbReference type="GO" id="GO:0000160">
    <property type="term" value="P:phosphorelay signal transduction system"/>
    <property type="evidence" value="ECO:0007669"/>
    <property type="project" value="InterPro"/>
</dbReference>
<dbReference type="SMART" id="SM00448">
    <property type="entry name" value="REC"/>
    <property type="match status" value="1"/>
</dbReference>
<dbReference type="PANTHER" id="PTHR44591:SF3">
    <property type="entry name" value="RESPONSE REGULATORY DOMAIN-CONTAINING PROTEIN"/>
    <property type="match status" value="1"/>
</dbReference>